<protein>
    <submittedName>
        <fullName evidence="1">Uncharacterized protein</fullName>
    </submittedName>
</protein>
<dbReference type="InterPro" id="IPR052055">
    <property type="entry name" value="Hepadnavirus_pol/RT"/>
</dbReference>
<proteinExistence type="predicted"/>
<gene>
    <name evidence="1" type="ORF">FOL47_002005</name>
</gene>
<sequence length="324" mass="36289">MDLEYSKITISASLVEFLGYELGLDWEAQKGSIALPKQKRDMVCSMIQDARRGGSITRADLEVLLGRLNFACQLVVEHKPRLAGLYAALAMMNKLELRKRTIGGVLEQDMVYFYDILSRPLVMEPALMVESQWSIVTDGCLHGIGGLVVGPDESTQAWFSISRSDYPQLWKELLLLKRKWGGYQHQHSGLDQYVPSEVAERAVSGDICFIEAIAAACGILAVERLLGVRDPSRVRVRCFSDNRAVSSLIRRWTSKTEAMRNVLGWLYSWAGRVSSCFIPGRYNTVADKLSRSDRKDIVGEVPRGWFEVEVSDQLRSCINAGYGG</sequence>
<dbReference type="AlphaFoldDB" id="A0A7J6KRQ7"/>
<evidence type="ECO:0000313" key="1">
    <source>
        <dbReference type="EMBL" id="KAF4649544.1"/>
    </source>
</evidence>
<dbReference type="EMBL" id="JAAPAO010001502">
    <property type="protein sequence ID" value="KAF4649544.1"/>
    <property type="molecule type" value="Genomic_DNA"/>
</dbReference>
<keyword evidence="2" id="KW-1185">Reference proteome</keyword>
<reference evidence="1 2" key="1">
    <citation type="submission" date="2020-04" db="EMBL/GenBank/DDBJ databases">
        <title>Perkinsus chesapeaki whole genome sequence.</title>
        <authorList>
            <person name="Bogema D.R."/>
        </authorList>
    </citation>
    <scope>NUCLEOTIDE SEQUENCE [LARGE SCALE GENOMIC DNA]</scope>
    <source>
        <strain evidence="1">ATCC PRA-425</strain>
    </source>
</reference>
<dbReference type="PANTHER" id="PTHR33050:SF7">
    <property type="entry name" value="RIBONUCLEASE H"/>
    <property type="match status" value="1"/>
</dbReference>
<organism evidence="1 2">
    <name type="scientific">Perkinsus chesapeaki</name>
    <name type="common">Clam parasite</name>
    <name type="synonym">Perkinsus andrewsi</name>
    <dbReference type="NCBI Taxonomy" id="330153"/>
    <lineage>
        <taxon>Eukaryota</taxon>
        <taxon>Sar</taxon>
        <taxon>Alveolata</taxon>
        <taxon>Perkinsozoa</taxon>
        <taxon>Perkinsea</taxon>
        <taxon>Perkinsida</taxon>
        <taxon>Perkinsidae</taxon>
        <taxon>Perkinsus</taxon>
    </lineage>
</organism>
<comment type="caution">
    <text evidence="1">The sequence shown here is derived from an EMBL/GenBank/DDBJ whole genome shotgun (WGS) entry which is preliminary data.</text>
</comment>
<dbReference type="Proteomes" id="UP000591131">
    <property type="component" value="Unassembled WGS sequence"/>
</dbReference>
<dbReference type="PANTHER" id="PTHR33050">
    <property type="entry name" value="REVERSE TRANSCRIPTASE DOMAIN-CONTAINING PROTEIN"/>
    <property type="match status" value="1"/>
</dbReference>
<name>A0A7J6KRQ7_PERCH</name>
<evidence type="ECO:0000313" key="2">
    <source>
        <dbReference type="Proteomes" id="UP000591131"/>
    </source>
</evidence>
<accession>A0A7J6KRQ7</accession>
<dbReference type="OrthoDB" id="6771932at2759"/>